<dbReference type="InterPro" id="IPR050468">
    <property type="entry name" value="Cuticle_Struct_Prot"/>
</dbReference>
<keyword evidence="1 2" id="KW-0193">Cuticle</keyword>
<protein>
    <recommendedName>
        <fullName evidence="7">Larval cuticle protein LCP-17</fullName>
    </recommendedName>
</protein>
<keyword evidence="4" id="KW-0812">Transmembrane</keyword>
<dbReference type="GO" id="GO:0008010">
    <property type="term" value="F:structural constituent of chitin-based larval cuticle"/>
    <property type="evidence" value="ECO:0007669"/>
    <property type="project" value="TreeGrafter"/>
</dbReference>
<feature type="region of interest" description="Disordered" evidence="3">
    <location>
        <begin position="170"/>
        <end position="189"/>
    </location>
</feature>
<evidence type="ECO:0000256" key="3">
    <source>
        <dbReference type="SAM" id="MobiDB-lite"/>
    </source>
</evidence>
<dbReference type="InterPro" id="IPR000618">
    <property type="entry name" value="Insect_cuticle"/>
</dbReference>
<dbReference type="OrthoDB" id="6436213at2759"/>
<evidence type="ECO:0000313" key="5">
    <source>
        <dbReference type="EMBL" id="KNC29238.1"/>
    </source>
</evidence>
<dbReference type="GO" id="GO:0062129">
    <property type="term" value="C:chitin-based extracellular matrix"/>
    <property type="evidence" value="ECO:0007669"/>
    <property type="project" value="TreeGrafter"/>
</dbReference>
<feature type="transmembrane region" description="Helical" evidence="4">
    <location>
        <begin position="60"/>
        <end position="78"/>
    </location>
</feature>
<evidence type="ECO:0000313" key="6">
    <source>
        <dbReference type="Proteomes" id="UP000037069"/>
    </source>
</evidence>
<sequence>MEINHTFHNFGNMFSAWYSMLKRLPNEVNVEEHCFKANAGMPSAVIGDGVMNISGLNNPFLVIIFIAFFSLTLAASITNDKADKFVHILRQGEEKTEDGSFTYYYEGADGAKRQEVGIVKNAGTEEETLVIKGSYSYFDENGNEVIVEYIADENGFQPQGTHIPQVISQAAHDAAERSARLQNTTSSRM</sequence>
<dbReference type="Proteomes" id="UP000037069">
    <property type="component" value="Unassembled WGS sequence"/>
</dbReference>
<dbReference type="STRING" id="7375.A0A0L0C9Y3"/>
<dbReference type="PANTHER" id="PTHR10380">
    <property type="entry name" value="CUTICLE PROTEIN"/>
    <property type="match status" value="1"/>
</dbReference>
<name>A0A0L0C9Y3_LUCCU</name>
<evidence type="ECO:0008006" key="7">
    <source>
        <dbReference type="Google" id="ProtNLM"/>
    </source>
</evidence>
<dbReference type="EMBL" id="JRES01000678">
    <property type="protein sequence ID" value="KNC29238.1"/>
    <property type="molecule type" value="Genomic_DNA"/>
</dbReference>
<dbReference type="AlphaFoldDB" id="A0A0L0C9Y3"/>
<dbReference type="InterPro" id="IPR031311">
    <property type="entry name" value="CHIT_BIND_RR_consensus"/>
</dbReference>
<dbReference type="PANTHER" id="PTHR10380:SF233">
    <property type="entry name" value="CUTICULAR PROTEIN 47EB-RELATED"/>
    <property type="match status" value="1"/>
</dbReference>
<dbReference type="PROSITE" id="PS00233">
    <property type="entry name" value="CHIT_BIND_RR_1"/>
    <property type="match status" value="1"/>
</dbReference>
<dbReference type="PRINTS" id="PR00947">
    <property type="entry name" value="CUTICLE"/>
</dbReference>
<evidence type="ECO:0000256" key="1">
    <source>
        <dbReference type="ARBA" id="ARBA00022460"/>
    </source>
</evidence>
<reference evidence="5 6" key="1">
    <citation type="journal article" date="2015" name="Nat. Commun.">
        <title>Lucilia cuprina genome unlocks parasitic fly biology to underpin future interventions.</title>
        <authorList>
            <person name="Anstead C.A."/>
            <person name="Korhonen P.K."/>
            <person name="Young N.D."/>
            <person name="Hall R.S."/>
            <person name="Jex A.R."/>
            <person name="Murali S.C."/>
            <person name="Hughes D.S."/>
            <person name="Lee S.F."/>
            <person name="Perry T."/>
            <person name="Stroehlein A.J."/>
            <person name="Ansell B.R."/>
            <person name="Breugelmans B."/>
            <person name="Hofmann A."/>
            <person name="Qu J."/>
            <person name="Dugan S."/>
            <person name="Lee S.L."/>
            <person name="Chao H."/>
            <person name="Dinh H."/>
            <person name="Han Y."/>
            <person name="Doddapaneni H.V."/>
            <person name="Worley K.C."/>
            <person name="Muzny D.M."/>
            <person name="Ioannidis P."/>
            <person name="Waterhouse R.M."/>
            <person name="Zdobnov E.M."/>
            <person name="James P.J."/>
            <person name="Bagnall N.H."/>
            <person name="Kotze A.C."/>
            <person name="Gibbs R.A."/>
            <person name="Richards S."/>
            <person name="Batterham P."/>
            <person name="Gasser R.B."/>
        </authorList>
    </citation>
    <scope>NUCLEOTIDE SEQUENCE [LARGE SCALE GENOMIC DNA]</scope>
    <source>
        <strain evidence="5 6">LS</strain>
        <tissue evidence="5">Full body</tissue>
    </source>
</reference>
<gene>
    <name evidence="5" type="ORF">FF38_02463</name>
</gene>
<evidence type="ECO:0000256" key="2">
    <source>
        <dbReference type="PROSITE-ProRule" id="PRU00497"/>
    </source>
</evidence>
<keyword evidence="4" id="KW-0472">Membrane</keyword>
<organism evidence="5 6">
    <name type="scientific">Lucilia cuprina</name>
    <name type="common">Green bottle fly</name>
    <name type="synonym">Australian sheep blowfly</name>
    <dbReference type="NCBI Taxonomy" id="7375"/>
    <lineage>
        <taxon>Eukaryota</taxon>
        <taxon>Metazoa</taxon>
        <taxon>Ecdysozoa</taxon>
        <taxon>Arthropoda</taxon>
        <taxon>Hexapoda</taxon>
        <taxon>Insecta</taxon>
        <taxon>Pterygota</taxon>
        <taxon>Neoptera</taxon>
        <taxon>Endopterygota</taxon>
        <taxon>Diptera</taxon>
        <taxon>Brachycera</taxon>
        <taxon>Muscomorpha</taxon>
        <taxon>Oestroidea</taxon>
        <taxon>Calliphoridae</taxon>
        <taxon>Luciliinae</taxon>
        <taxon>Lucilia</taxon>
    </lineage>
</organism>
<evidence type="ECO:0000256" key="4">
    <source>
        <dbReference type="SAM" id="Phobius"/>
    </source>
</evidence>
<comment type="caution">
    <text evidence="5">The sequence shown here is derived from an EMBL/GenBank/DDBJ whole genome shotgun (WGS) entry which is preliminary data.</text>
</comment>
<proteinExistence type="predicted"/>
<feature type="compositionally biased region" description="Polar residues" evidence="3">
    <location>
        <begin position="180"/>
        <end position="189"/>
    </location>
</feature>
<dbReference type="PROSITE" id="PS51155">
    <property type="entry name" value="CHIT_BIND_RR_2"/>
    <property type="match status" value="1"/>
</dbReference>
<keyword evidence="6" id="KW-1185">Reference proteome</keyword>
<dbReference type="Pfam" id="PF00379">
    <property type="entry name" value="Chitin_bind_4"/>
    <property type="match status" value="1"/>
</dbReference>
<accession>A0A0L0C9Y3</accession>
<keyword evidence="4" id="KW-1133">Transmembrane helix</keyword>